<evidence type="ECO:0000313" key="2">
    <source>
        <dbReference type="Proteomes" id="UP000294194"/>
    </source>
</evidence>
<evidence type="ECO:0000313" key="1">
    <source>
        <dbReference type="EMBL" id="TBN56368.1"/>
    </source>
</evidence>
<accession>A0A4Q9GRZ7</accession>
<dbReference type="AlphaFoldDB" id="A0A4Q9GRZ7"/>
<comment type="caution">
    <text evidence="1">The sequence shown here is derived from an EMBL/GenBank/DDBJ whole genome shotgun (WGS) entry which is preliminary data.</text>
</comment>
<dbReference type="EMBL" id="SISG01000001">
    <property type="protein sequence ID" value="TBN56368.1"/>
    <property type="molecule type" value="Genomic_DNA"/>
</dbReference>
<sequence>MTDVDDAQQQAMARALTSPLRMRILRFCLHEAHTNREIAAEFELNPGTSLHHVRTLLDTGFLAAEPARVGKRGALEIPYSATRRSWRFPVPQIGPVLVQTFLEEIRDVPADDLDITRLGVKLNEAGERELQERLTQVLLEFADRPADPDGRPISILVATHPEARHSH</sequence>
<gene>
    <name evidence="1" type="ORF">EYE40_02560</name>
</gene>
<dbReference type="InterPro" id="IPR011991">
    <property type="entry name" value="ArsR-like_HTH"/>
</dbReference>
<organism evidence="1 2">
    <name type="scientific">Glaciihabitans arcticus</name>
    <dbReference type="NCBI Taxonomy" id="2668039"/>
    <lineage>
        <taxon>Bacteria</taxon>
        <taxon>Bacillati</taxon>
        <taxon>Actinomycetota</taxon>
        <taxon>Actinomycetes</taxon>
        <taxon>Micrococcales</taxon>
        <taxon>Microbacteriaceae</taxon>
        <taxon>Glaciihabitans</taxon>
    </lineage>
</organism>
<dbReference type="RefSeq" id="WP_130980478.1">
    <property type="nucleotide sequence ID" value="NZ_SISG01000001.1"/>
</dbReference>
<dbReference type="SUPFAM" id="SSF46785">
    <property type="entry name" value="Winged helix' DNA-binding domain"/>
    <property type="match status" value="1"/>
</dbReference>
<keyword evidence="2" id="KW-1185">Reference proteome</keyword>
<dbReference type="Proteomes" id="UP000294194">
    <property type="component" value="Unassembled WGS sequence"/>
</dbReference>
<proteinExistence type="predicted"/>
<name>A0A4Q9GRZ7_9MICO</name>
<dbReference type="Gene3D" id="1.10.10.10">
    <property type="entry name" value="Winged helix-like DNA-binding domain superfamily/Winged helix DNA-binding domain"/>
    <property type="match status" value="1"/>
</dbReference>
<reference evidence="2" key="1">
    <citation type="submission" date="2019-02" db="EMBL/GenBank/DDBJ databases">
        <title>Glaciihabitans arcticus sp. nov., a psychrotolerant bacterium isolated from polar soil.</title>
        <authorList>
            <person name="Dahal R.H."/>
        </authorList>
    </citation>
    <scope>NUCLEOTIDE SEQUENCE [LARGE SCALE GENOMIC DNA]</scope>
    <source>
        <strain evidence="2">RP-3-7</strain>
    </source>
</reference>
<dbReference type="CDD" id="cd00090">
    <property type="entry name" value="HTH_ARSR"/>
    <property type="match status" value="1"/>
</dbReference>
<dbReference type="InterPro" id="IPR036390">
    <property type="entry name" value="WH_DNA-bd_sf"/>
</dbReference>
<protein>
    <submittedName>
        <fullName evidence="1">ArsR family transcriptional regulator</fullName>
    </submittedName>
</protein>
<dbReference type="InterPro" id="IPR036388">
    <property type="entry name" value="WH-like_DNA-bd_sf"/>
</dbReference>